<comment type="subcellular location">
    <subcellularLocation>
        <location evidence="1">Nucleus</location>
    </subcellularLocation>
</comment>
<evidence type="ECO:0000256" key="1">
    <source>
        <dbReference type="ARBA" id="ARBA00004123"/>
    </source>
</evidence>
<protein>
    <submittedName>
        <fullName evidence="5">Uncharacterized protein</fullName>
    </submittedName>
</protein>
<dbReference type="GO" id="GO:0006357">
    <property type="term" value="P:regulation of transcription by RNA polymerase II"/>
    <property type="evidence" value="ECO:0007669"/>
    <property type="project" value="TreeGrafter"/>
</dbReference>
<evidence type="ECO:0000256" key="3">
    <source>
        <dbReference type="ARBA" id="ARBA00022737"/>
    </source>
</evidence>
<sequence>MKISVESGKCNNFDIKYPGYCHSAYLFGLESQISRSNIDGSIIPPGSLLSLIQKGLQYTEAELSIGEDGSERVVESLSLIDAVVPDVIEQRKNSLKQLQNSLPPSAAVACCGYATVTCG</sequence>
<name>A0A1S8WZ37_OPIVI</name>
<organism evidence="5 6">
    <name type="scientific">Opisthorchis viverrini</name>
    <name type="common">Southeast Asian liver fluke</name>
    <dbReference type="NCBI Taxonomy" id="6198"/>
    <lineage>
        <taxon>Eukaryota</taxon>
        <taxon>Metazoa</taxon>
        <taxon>Spiralia</taxon>
        <taxon>Lophotrochozoa</taxon>
        <taxon>Platyhelminthes</taxon>
        <taxon>Trematoda</taxon>
        <taxon>Digenea</taxon>
        <taxon>Opisthorchiida</taxon>
        <taxon>Opisthorchiata</taxon>
        <taxon>Opisthorchiidae</taxon>
        <taxon>Opisthorchis</taxon>
    </lineage>
</organism>
<dbReference type="EMBL" id="KV893113">
    <property type="protein sequence ID" value="OON19698.1"/>
    <property type="molecule type" value="Genomic_DNA"/>
</dbReference>
<dbReference type="Gene3D" id="1.20.960.30">
    <property type="match status" value="1"/>
</dbReference>
<evidence type="ECO:0000313" key="5">
    <source>
        <dbReference type="EMBL" id="OON19698.1"/>
    </source>
</evidence>
<dbReference type="InterPro" id="IPR045183">
    <property type="entry name" value="Ebi-like"/>
</dbReference>
<evidence type="ECO:0000313" key="6">
    <source>
        <dbReference type="Proteomes" id="UP000243686"/>
    </source>
</evidence>
<keyword evidence="4" id="KW-0539">Nucleus</keyword>
<accession>A0A1S8WZ37</accession>
<dbReference type="PANTHER" id="PTHR22846">
    <property type="entry name" value="WD40 REPEAT PROTEIN"/>
    <property type="match status" value="1"/>
</dbReference>
<dbReference type="GO" id="GO:0000118">
    <property type="term" value="C:histone deacetylase complex"/>
    <property type="evidence" value="ECO:0007669"/>
    <property type="project" value="TreeGrafter"/>
</dbReference>
<proteinExistence type="predicted"/>
<gene>
    <name evidence="5" type="ORF">X801_04432</name>
</gene>
<keyword evidence="6" id="KW-1185">Reference proteome</keyword>
<keyword evidence="2" id="KW-0853">WD repeat</keyword>
<evidence type="ECO:0000256" key="4">
    <source>
        <dbReference type="ARBA" id="ARBA00023242"/>
    </source>
</evidence>
<evidence type="ECO:0000256" key="2">
    <source>
        <dbReference type="ARBA" id="ARBA00022574"/>
    </source>
</evidence>
<keyword evidence="3" id="KW-0677">Repeat</keyword>
<dbReference type="Proteomes" id="UP000243686">
    <property type="component" value="Unassembled WGS sequence"/>
</dbReference>
<dbReference type="GO" id="GO:0003714">
    <property type="term" value="F:transcription corepressor activity"/>
    <property type="evidence" value="ECO:0007669"/>
    <property type="project" value="InterPro"/>
</dbReference>
<dbReference type="AlphaFoldDB" id="A0A1S8WZ37"/>
<dbReference type="PANTHER" id="PTHR22846:SF2">
    <property type="entry name" value="F-BOX-LIKE_WD REPEAT-CONTAINING PROTEIN EBI"/>
    <property type="match status" value="1"/>
</dbReference>
<reference evidence="5 6" key="1">
    <citation type="submission" date="2015-03" db="EMBL/GenBank/DDBJ databases">
        <title>Draft genome of the nematode, Opisthorchis viverrini.</title>
        <authorList>
            <person name="Mitreva M."/>
        </authorList>
    </citation>
    <scope>NUCLEOTIDE SEQUENCE [LARGE SCALE GENOMIC DNA]</scope>
    <source>
        <strain evidence="5">Khon Kaen</strain>
    </source>
</reference>